<accession>A0ABN7X4E2</accession>
<gene>
    <name evidence="1" type="ORF">GMARGA_LOCUS38773</name>
</gene>
<dbReference type="EMBL" id="CAJVQB010088508">
    <property type="protein sequence ID" value="CAG8847629.1"/>
    <property type="molecule type" value="Genomic_DNA"/>
</dbReference>
<dbReference type="Proteomes" id="UP000789901">
    <property type="component" value="Unassembled WGS sequence"/>
</dbReference>
<keyword evidence="2" id="KW-1185">Reference proteome</keyword>
<name>A0ABN7X4E2_GIGMA</name>
<reference evidence="1 2" key="1">
    <citation type="submission" date="2021-06" db="EMBL/GenBank/DDBJ databases">
        <authorList>
            <person name="Kallberg Y."/>
            <person name="Tangrot J."/>
            <person name="Rosling A."/>
        </authorList>
    </citation>
    <scope>NUCLEOTIDE SEQUENCE [LARGE SCALE GENOMIC DNA]</scope>
    <source>
        <strain evidence="1 2">120-4 pot B 10/14</strain>
    </source>
</reference>
<protein>
    <submittedName>
        <fullName evidence="1">43331_t:CDS:1</fullName>
    </submittedName>
</protein>
<organism evidence="1 2">
    <name type="scientific">Gigaspora margarita</name>
    <dbReference type="NCBI Taxonomy" id="4874"/>
    <lineage>
        <taxon>Eukaryota</taxon>
        <taxon>Fungi</taxon>
        <taxon>Fungi incertae sedis</taxon>
        <taxon>Mucoromycota</taxon>
        <taxon>Glomeromycotina</taxon>
        <taxon>Glomeromycetes</taxon>
        <taxon>Diversisporales</taxon>
        <taxon>Gigasporaceae</taxon>
        <taxon>Gigaspora</taxon>
    </lineage>
</organism>
<proteinExistence type="predicted"/>
<evidence type="ECO:0000313" key="1">
    <source>
        <dbReference type="EMBL" id="CAG8847629.1"/>
    </source>
</evidence>
<sequence length="42" mass="4722">MIQYLCSNATSLSAENIQDIIKAKNSMKRALEVMANKYKIST</sequence>
<comment type="caution">
    <text evidence="1">The sequence shown here is derived from an EMBL/GenBank/DDBJ whole genome shotgun (WGS) entry which is preliminary data.</text>
</comment>
<evidence type="ECO:0000313" key="2">
    <source>
        <dbReference type="Proteomes" id="UP000789901"/>
    </source>
</evidence>
<feature type="non-terminal residue" evidence="1">
    <location>
        <position position="42"/>
    </location>
</feature>